<organism evidence="2 3">
    <name type="scientific">Planktothrix serta PCC 8927</name>
    <dbReference type="NCBI Taxonomy" id="671068"/>
    <lineage>
        <taxon>Bacteria</taxon>
        <taxon>Bacillati</taxon>
        <taxon>Cyanobacteriota</taxon>
        <taxon>Cyanophyceae</taxon>
        <taxon>Oscillatoriophycideae</taxon>
        <taxon>Oscillatoriales</taxon>
        <taxon>Microcoleaceae</taxon>
        <taxon>Planktothrix</taxon>
    </lineage>
</organism>
<evidence type="ECO:0000259" key="1">
    <source>
        <dbReference type="Pfam" id="PF13175"/>
    </source>
</evidence>
<dbReference type="SUPFAM" id="SSF52540">
    <property type="entry name" value="P-loop containing nucleoside triphosphate hydrolases"/>
    <property type="match status" value="1"/>
</dbReference>
<comment type="caution">
    <text evidence="2">The sequence shown here is derived from an EMBL/GenBank/DDBJ whole genome shotgun (WGS) entry which is preliminary data.</text>
</comment>
<accession>A0A7Z9BM91</accession>
<reference evidence="2" key="1">
    <citation type="submission" date="2019-10" db="EMBL/GenBank/DDBJ databases">
        <authorList>
            <consortium name="Genoscope - CEA"/>
            <person name="William W."/>
        </authorList>
    </citation>
    <scope>NUCLEOTIDE SEQUENCE [LARGE SCALE GENOMIC DNA]</scope>
    <source>
        <strain evidence="2">BBR_PRJEB10992</strain>
    </source>
</reference>
<protein>
    <recommendedName>
        <fullName evidence="1">Endonuclease GajA/Old nuclease/RecF-like AAA domain-containing protein</fullName>
    </recommendedName>
</protein>
<dbReference type="AlphaFoldDB" id="A0A7Z9BM91"/>
<dbReference type="PANTHER" id="PTHR43581">
    <property type="entry name" value="ATP/GTP PHOSPHATASE"/>
    <property type="match status" value="1"/>
</dbReference>
<dbReference type="EMBL" id="CZCU02000046">
    <property type="protein sequence ID" value="VXD11694.1"/>
    <property type="molecule type" value="Genomic_DNA"/>
</dbReference>
<dbReference type="Proteomes" id="UP000184550">
    <property type="component" value="Unassembled WGS sequence"/>
</dbReference>
<dbReference type="RefSeq" id="WP_083617745.1">
    <property type="nucleotide sequence ID" value="NZ_LR734832.1"/>
</dbReference>
<dbReference type="OrthoDB" id="9801813at2"/>
<dbReference type="InterPro" id="IPR041685">
    <property type="entry name" value="AAA_GajA/Old/RecF-like"/>
</dbReference>
<evidence type="ECO:0000313" key="2">
    <source>
        <dbReference type="EMBL" id="VXD11694.1"/>
    </source>
</evidence>
<name>A0A7Z9BM91_9CYAN</name>
<dbReference type="Pfam" id="PF13175">
    <property type="entry name" value="AAA_15"/>
    <property type="match status" value="1"/>
</dbReference>
<gene>
    <name evidence="2" type="ORF">PL8927_140241</name>
</gene>
<dbReference type="InterPro" id="IPR027417">
    <property type="entry name" value="P-loop_NTPase"/>
</dbReference>
<dbReference type="PANTHER" id="PTHR43581:SF2">
    <property type="entry name" value="EXCINUCLEASE ATPASE SUBUNIT"/>
    <property type="match status" value="1"/>
</dbReference>
<proteinExistence type="predicted"/>
<evidence type="ECO:0000313" key="3">
    <source>
        <dbReference type="Proteomes" id="UP000184550"/>
    </source>
</evidence>
<dbReference type="InterPro" id="IPR051396">
    <property type="entry name" value="Bact_Antivir_Def_Nuclease"/>
</dbReference>
<dbReference type="Gene3D" id="3.40.50.300">
    <property type="entry name" value="P-loop containing nucleotide triphosphate hydrolases"/>
    <property type="match status" value="1"/>
</dbReference>
<feature type="domain" description="Endonuclease GajA/Old nuclease/RecF-like AAA" evidence="1">
    <location>
        <begin position="1"/>
        <end position="392"/>
    </location>
</feature>
<sequence>MKIKIKNLGIIEQAEINLKPLTVFIGENNTGKTWTAYLLAAIFGVEAYKEYLETQLDLKNEVNYPPLETAVKQLIEEGNAQLDLVNFSQEYLEKYINGVADLAASLMNEFMCSQRISFDNLDVKIELGKSANHYFAKIGNAAIESKISASKRSKKGLLNAVKESNNNRVYFYSGNESDILQKLPEKVIREFIYEVVFQTIHRSFYGYTYPFPTERTTFITLPLFNKIQKEKVFTVADANEITNDLKNETPINAVQRFIFTMLTASQKNFTEREKEIKDKPKIQKYINLAKLLEQDILKGKVDFEPSELRRELLFQTSNEMKLEMPIVSSMVKELAPLVLCLRYLVEPDEWLIIDEPEMNLHPSAQVEMIEFLAMLVQAGLNVLITTHSPYIVDHLSNLMRAAKRDDQEAIKERFYLGNIEAFISQEKVGVYLFKDRTAKNILNEEGFIDWETFSNVSDDISHIFS</sequence>
<keyword evidence="3" id="KW-1185">Reference proteome</keyword>